<dbReference type="AlphaFoldDB" id="A0A8H7UT51"/>
<protein>
    <recommendedName>
        <fullName evidence="2">ENTH domain-containing protein</fullName>
    </recommendedName>
</protein>
<accession>A0A8H7UT51</accession>
<dbReference type="SUPFAM" id="SSF48464">
    <property type="entry name" value="ENTH/VHS domain"/>
    <property type="match status" value="1"/>
</dbReference>
<dbReference type="GO" id="GO:0032050">
    <property type="term" value="F:clathrin heavy chain binding"/>
    <property type="evidence" value="ECO:0007669"/>
    <property type="project" value="TreeGrafter"/>
</dbReference>
<dbReference type="GO" id="GO:0072583">
    <property type="term" value="P:clathrin-dependent endocytosis"/>
    <property type="evidence" value="ECO:0007669"/>
    <property type="project" value="InterPro"/>
</dbReference>
<dbReference type="InterPro" id="IPR008942">
    <property type="entry name" value="ENTH_VHS"/>
</dbReference>
<feature type="compositionally biased region" description="Pro residues" evidence="1">
    <location>
        <begin position="502"/>
        <end position="512"/>
    </location>
</feature>
<dbReference type="InterPro" id="IPR045192">
    <property type="entry name" value="AP180-like"/>
</dbReference>
<feature type="compositionally biased region" description="Low complexity" evidence="1">
    <location>
        <begin position="293"/>
        <end position="333"/>
    </location>
</feature>
<gene>
    <name evidence="3" type="ORF">INT46_006356</name>
</gene>
<feature type="region of interest" description="Disordered" evidence="1">
    <location>
        <begin position="483"/>
        <end position="524"/>
    </location>
</feature>
<dbReference type="Gene3D" id="1.25.40.90">
    <property type="match status" value="1"/>
</dbReference>
<evidence type="ECO:0000313" key="4">
    <source>
        <dbReference type="Proteomes" id="UP000650833"/>
    </source>
</evidence>
<dbReference type="PROSITE" id="PS50942">
    <property type="entry name" value="ENTH"/>
    <property type="match status" value="1"/>
</dbReference>
<dbReference type="EMBL" id="JAEPRC010000671">
    <property type="protein sequence ID" value="KAG2193147.1"/>
    <property type="molecule type" value="Genomic_DNA"/>
</dbReference>
<dbReference type="OrthoDB" id="44015at2759"/>
<dbReference type="GO" id="GO:0005546">
    <property type="term" value="F:phosphatidylinositol-4,5-bisphosphate binding"/>
    <property type="evidence" value="ECO:0007669"/>
    <property type="project" value="TreeGrafter"/>
</dbReference>
<feature type="domain" description="ENTH" evidence="2">
    <location>
        <begin position="1"/>
        <end position="123"/>
    </location>
</feature>
<dbReference type="SUPFAM" id="SSF89009">
    <property type="entry name" value="GAT-like domain"/>
    <property type="match status" value="1"/>
</dbReference>
<feature type="compositionally biased region" description="Polar residues" evidence="1">
    <location>
        <begin position="281"/>
        <end position="292"/>
    </location>
</feature>
<reference evidence="3" key="1">
    <citation type="submission" date="2020-12" db="EMBL/GenBank/DDBJ databases">
        <title>Metabolic potential, ecology and presence of endohyphal bacteria is reflected in genomic diversity of Mucoromycotina.</title>
        <authorList>
            <person name="Muszewska A."/>
            <person name="Okrasinska A."/>
            <person name="Steczkiewicz K."/>
            <person name="Drgas O."/>
            <person name="Orlowska M."/>
            <person name="Perlinska-Lenart U."/>
            <person name="Aleksandrzak-Piekarczyk T."/>
            <person name="Szatraj K."/>
            <person name="Zielenkiewicz U."/>
            <person name="Pilsyk S."/>
            <person name="Malc E."/>
            <person name="Mieczkowski P."/>
            <person name="Kruszewska J.S."/>
            <person name="Biernat P."/>
            <person name="Pawlowska J."/>
        </authorList>
    </citation>
    <scope>NUCLEOTIDE SEQUENCE</scope>
    <source>
        <strain evidence="3">CBS 226.32</strain>
    </source>
</reference>
<dbReference type="GO" id="GO:0030136">
    <property type="term" value="C:clathrin-coated vesicle"/>
    <property type="evidence" value="ECO:0007669"/>
    <property type="project" value="InterPro"/>
</dbReference>
<evidence type="ECO:0000313" key="3">
    <source>
        <dbReference type="EMBL" id="KAG2193147.1"/>
    </source>
</evidence>
<dbReference type="PANTHER" id="PTHR22951">
    <property type="entry name" value="CLATHRIN ASSEMBLY PROTEIN"/>
    <property type="match status" value="1"/>
</dbReference>
<dbReference type="Gene3D" id="1.20.58.150">
    <property type="entry name" value="ANTH domain"/>
    <property type="match status" value="1"/>
</dbReference>
<dbReference type="Pfam" id="PF07651">
    <property type="entry name" value="ANTH"/>
    <property type="match status" value="1"/>
</dbReference>
<dbReference type="InterPro" id="IPR011417">
    <property type="entry name" value="ANTH_dom"/>
</dbReference>
<feature type="compositionally biased region" description="Polar residues" evidence="1">
    <location>
        <begin position="484"/>
        <end position="497"/>
    </location>
</feature>
<dbReference type="Proteomes" id="UP000650833">
    <property type="component" value="Unassembled WGS sequence"/>
</dbReference>
<dbReference type="InterPro" id="IPR013809">
    <property type="entry name" value="ENTH"/>
</dbReference>
<sequence length="552" mass="62405">METAVRKATRLEYRPPKEKHLLTLKNLTFENPANIDGILVNLEKRLKERSWIITYKVLVIIHYLMREGNCVRVIDAVIKRPSVLDASRIKNKSHTPANVQNIYLYRAYLDERVIAFRHLKRDYVAESLSKEEGRLRHLFVKDGLLKETAALQRQMESVLKCKFYLDEKDPQITWFAYRMVIEDLLALFKAVNEGVVNILEHYFEMNKSDATTALNIYKTFAQQTELTITYLNEARKLENNLQMSIPPIKHAPLLLATALEEYLNDGSADQVSKNQPKHVSRNNTIQKSQPVNQQALQQSFQQQQQQSMQQPLQQSMQQTVKQQQQPFMQQQPIQQSYNQSQIQNDPFNAQQTDMDIAFSTLNRQSTFSPPQRIIASPQASSLPVQNPFLNTINQSSISQLPINTSSSSPFATINTQGYASSSSVAYSPNGSATFSSAAVGQSNNPFRSMGISSPHVNSNLTSINFNSLPQQHQQQIAVAKPSPYQLQPQSTGLSSNNNPFSPATPPLTPNPPLRSFTNPQPSNQFSAPNPFITQQQNVFNTTNANYQNSSAF</sequence>
<organism evidence="3 4">
    <name type="scientific">Mucor plumbeus</name>
    <dbReference type="NCBI Taxonomy" id="97098"/>
    <lineage>
        <taxon>Eukaryota</taxon>
        <taxon>Fungi</taxon>
        <taxon>Fungi incertae sedis</taxon>
        <taxon>Mucoromycota</taxon>
        <taxon>Mucoromycotina</taxon>
        <taxon>Mucoromycetes</taxon>
        <taxon>Mucorales</taxon>
        <taxon>Mucorineae</taxon>
        <taxon>Mucoraceae</taxon>
        <taxon>Mucor</taxon>
    </lineage>
</organism>
<evidence type="ECO:0000256" key="1">
    <source>
        <dbReference type="SAM" id="MobiDB-lite"/>
    </source>
</evidence>
<dbReference type="SMART" id="SM00273">
    <property type="entry name" value="ENTH"/>
    <property type="match status" value="1"/>
</dbReference>
<name>A0A8H7UT51_9FUNG</name>
<dbReference type="PANTHER" id="PTHR22951:SF5">
    <property type="entry name" value="PHOSPHATIDYLINOSITOL-BINDING CLATHRIN ASSEMBLY PROTEIN LAP"/>
    <property type="match status" value="1"/>
</dbReference>
<dbReference type="InterPro" id="IPR014712">
    <property type="entry name" value="ANTH_dom_sf"/>
</dbReference>
<dbReference type="GO" id="GO:0000149">
    <property type="term" value="F:SNARE binding"/>
    <property type="evidence" value="ECO:0007669"/>
    <property type="project" value="TreeGrafter"/>
</dbReference>
<feature type="region of interest" description="Disordered" evidence="1">
    <location>
        <begin position="267"/>
        <end position="333"/>
    </location>
</feature>
<proteinExistence type="predicted"/>
<dbReference type="GO" id="GO:0005905">
    <property type="term" value="C:clathrin-coated pit"/>
    <property type="evidence" value="ECO:0007669"/>
    <property type="project" value="TreeGrafter"/>
</dbReference>
<dbReference type="CDD" id="cd16988">
    <property type="entry name" value="ANTH_N_YAP180"/>
    <property type="match status" value="1"/>
</dbReference>
<comment type="caution">
    <text evidence="3">The sequence shown here is derived from an EMBL/GenBank/DDBJ whole genome shotgun (WGS) entry which is preliminary data.</text>
</comment>
<evidence type="ECO:0000259" key="2">
    <source>
        <dbReference type="PROSITE" id="PS50942"/>
    </source>
</evidence>
<dbReference type="GO" id="GO:0048268">
    <property type="term" value="P:clathrin coat assembly"/>
    <property type="evidence" value="ECO:0007669"/>
    <property type="project" value="InterPro"/>
</dbReference>
<dbReference type="GO" id="GO:0005545">
    <property type="term" value="F:1-phosphatidylinositol binding"/>
    <property type="evidence" value="ECO:0007669"/>
    <property type="project" value="InterPro"/>
</dbReference>
<keyword evidence="4" id="KW-1185">Reference proteome</keyword>
<dbReference type="GO" id="GO:0006900">
    <property type="term" value="P:vesicle budding from membrane"/>
    <property type="evidence" value="ECO:0007669"/>
    <property type="project" value="TreeGrafter"/>
</dbReference>